<dbReference type="InterPro" id="IPR023801">
    <property type="entry name" value="His_deacetylse_dom"/>
</dbReference>
<reference evidence="3" key="1">
    <citation type="journal article" date="2015" name="Nature">
        <title>Complex archaea that bridge the gap between prokaryotes and eukaryotes.</title>
        <authorList>
            <person name="Spang A."/>
            <person name="Saw J.H."/>
            <person name="Jorgensen S.L."/>
            <person name="Zaremba-Niedzwiedzka K."/>
            <person name="Martijn J."/>
            <person name="Lind A.E."/>
            <person name="van Eijk R."/>
            <person name="Schleper C."/>
            <person name="Guy L."/>
            <person name="Ettema T.J."/>
        </authorList>
    </citation>
    <scope>NUCLEOTIDE SEQUENCE</scope>
</reference>
<dbReference type="SUPFAM" id="SSF52768">
    <property type="entry name" value="Arginase/deacetylase"/>
    <property type="match status" value="1"/>
</dbReference>
<accession>A0A0F9BWF0</accession>
<dbReference type="GO" id="GO:0004407">
    <property type="term" value="F:histone deacetylase activity"/>
    <property type="evidence" value="ECO:0007669"/>
    <property type="project" value="InterPro"/>
</dbReference>
<dbReference type="InterPro" id="IPR000286">
    <property type="entry name" value="HDACs"/>
</dbReference>
<evidence type="ECO:0000259" key="2">
    <source>
        <dbReference type="Pfam" id="PF00850"/>
    </source>
</evidence>
<protein>
    <recommendedName>
        <fullName evidence="2">Histone deacetylase domain-containing protein</fullName>
    </recommendedName>
</protein>
<feature type="domain" description="Histone deacetylase" evidence="2">
    <location>
        <begin position="74"/>
        <end position="343"/>
    </location>
</feature>
<dbReference type="PANTHER" id="PTHR10625">
    <property type="entry name" value="HISTONE DEACETYLASE HDAC1-RELATED"/>
    <property type="match status" value="1"/>
</dbReference>
<dbReference type="InterPro" id="IPR023696">
    <property type="entry name" value="Ureohydrolase_dom_sf"/>
</dbReference>
<gene>
    <name evidence="3" type="ORF">LCGC14_2397690</name>
</gene>
<proteinExistence type="predicted"/>
<dbReference type="Pfam" id="PF00850">
    <property type="entry name" value="Hist_deacetyl"/>
    <property type="match status" value="1"/>
</dbReference>
<dbReference type="PRINTS" id="PR01270">
    <property type="entry name" value="HDASUPER"/>
</dbReference>
<dbReference type="InterPro" id="IPR037138">
    <property type="entry name" value="His_deacetylse_dom_sf"/>
</dbReference>
<dbReference type="PANTHER" id="PTHR10625:SF23">
    <property type="entry name" value="HISTONE DEACETYLASE 11"/>
    <property type="match status" value="1"/>
</dbReference>
<dbReference type="GO" id="GO:0016787">
    <property type="term" value="F:hydrolase activity"/>
    <property type="evidence" value="ECO:0007669"/>
    <property type="project" value="UniProtKB-KW"/>
</dbReference>
<dbReference type="InterPro" id="IPR044150">
    <property type="entry name" value="HDAC_classIV"/>
</dbReference>
<evidence type="ECO:0000256" key="1">
    <source>
        <dbReference type="ARBA" id="ARBA00022801"/>
    </source>
</evidence>
<name>A0A0F9BWF0_9ZZZZ</name>
<dbReference type="Gene3D" id="3.40.800.20">
    <property type="entry name" value="Histone deacetylase domain"/>
    <property type="match status" value="1"/>
</dbReference>
<dbReference type="AlphaFoldDB" id="A0A0F9BWF0"/>
<sequence>MTGQTQLPRRHGRRMLLIAIASAMGLAICGCIRIPPRSFKQVKSPRGGRALGRRVAVVYSKHYQINVGGLEKLHSFDIHKYAKIYLALVTDGVLAPTDVFVPEAVTREQLLRVHTPAYLATLKDPRAVARYLEIPVVRVAPASLVDAAVLNAFRYATGGTILAARLALDHGVAINLAGGYHHAKPDTGEGFCIYADMPIAIKTLQGEGRIKRALVVDLDVHQGNGTAECFAGDDSVFTFSMHQGDIYPIPKATSDVDVNLPAGTGDSEYLRTLQTYLPRVLERARPDIVFLQAGCDTLDGDPLAQMRMTIEGITRRDAEVIDACTARGTPVVMVLGGGYSRYAWYAQYLSVRRTIEKHGLPAGRLHPRRRASRREYYPEPPHHPQHPAARLRRELAGTLRGARRGLLD</sequence>
<keyword evidence="1" id="KW-0378">Hydrolase</keyword>
<evidence type="ECO:0000313" key="3">
    <source>
        <dbReference type="EMBL" id="KKL26199.1"/>
    </source>
</evidence>
<organism evidence="3">
    <name type="scientific">marine sediment metagenome</name>
    <dbReference type="NCBI Taxonomy" id="412755"/>
    <lineage>
        <taxon>unclassified sequences</taxon>
        <taxon>metagenomes</taxon>
        <taxon>ecological metagenomes</taxon>
    </lineage>
</organism>
<dbReference type="EMBL" id="LAZR01035921">
    <property type="protein sequence ID" value="KKL26199.1"/>
    <property type="molecule type" value="Genomic_DNA"/>
</dbReference>
<feature type="non-terminal residue" evidence="3">
    <location>
        <position position="408"/>
    </location>
</feature>
<dbReference type="GO" id="GO:0040029">
    <property type="term" value="P:epigenetic regulation of gene expression"/>
    <property type="evidence" value="ECO:0007669"/>
    <property type="project" value="TreeGrafter"/>
</dbReference>
<dbReference type="CDD" id="cd09993">
    <property type="entry name" value="HDAC_classIV"/>
    <property type="match status" value="1"/>
</dbReference>
<comment type="caution">
    <text evidence="3">The sequence shown here is derived from an EMBL/GenBank/DDBJ whole genome shotgun (WGS) entry which is preliminary data.</text>
</comment>
<dbReference type="GO" id="GO:0000118">
    <property type="term" value="C:histone deacetylase complex"/>
    <property type="evidence" value="ECO:0007669"/>
    <property type="project" value="TreeGrafter"/>
</dbReference>